<proteinExistence type="predicted"/>
<name>A0A386K6F1_9CAUD</name>
<dbReference type="EMBL" id="MH717099">
    <property type="protein sequence ID" value="AYD80210.1"/>
    <property type="molecule type" value="Genomic_DNA"/>
</dbReference>
<sequence length="127" mass="14586">MRKFTNWTYEVTTAYGGIATYDVTDSCGTDWYELMVELEDRPERWVVGIDKNGFISWFSDGTVNGTYAPPEGGLVIVTDEFDPEWQRVKLWNGESFEDIPEPPKRTPEEIQADLEALMVELRALREG</sequence>
<dbReference type="RefSeq" id="YP_009813850.1">
    <property type="nucleotide sequence ID" value="NC_048079.1"/>
</dbReference>
<evidence type="ECO:0000313" key="2">
    <source>
        <dbReference type="Proteomes" id="UP000269550"/>
    </source>
</evidence>
<accession>A0A386K6F1</accession>
<dbReference type="KEGG" id="vg:55004955"/>
<evidence type="ECO:0000313" key="1">
    <source>
        <dbReference type="EMBL" id="AYD80210.1"/>
    </source>
</evidence>
<protein>
    <submittedName>
        <fullName evidence="1">Uncharacterized protein</fullName>
    </submittedName>
</protein>
<organism evidence="1 2">
    <name type="scientific">Escherichia phage C5</name>
    <dbReference type="NCBI Taxonomy" id="2340717"/>
    <lineage>
        <taxon>Viruses</taxon>
        <taxon>Duplodnaviria</taxon>
        <taxon>Heunggongvirae</taxon>
        <taxon>Uroviricota</taxon>
        <taxon>Caudoviricetes</taxon>
        <taxon>Autographivirales</taxon>
        <taxon>Autotranscriptaviridae</taxon>
        <taxon>Studiervirinae</taxon>
        <taxon>Teseptimavirus</taxon>
        <taxon>Teseptimavirus C5</taxon>
    </lineage>
</organism>
<dbReference type="Proteomes" id="UP000269550">
    <property type="component" value="Segment"/>
</dbReference>
<keyword evidence="2" id="KW-1185">Reference proteome</keyword>
<dbReference type="GeneID" id="55004955"/>
<reference evidence="1 2" key="1">
    <citation type="submission" date="2018-08" db="EMBL/GenBank/DDBJ databases">
        <title>Distribution characteristics of Escherichia coli phages in piglets intestinal isolated from Jiangsu and Anhui province.</title>
        <authorList>
            <person name="Lin Y."/>
            <person name="Zhou B."/>
            <person name="Luo J."/>
            <person name="Hua J."/>
            <person name="Zhang M."/>
        </authorList>
    </citation>
    <scope>NUCLEOTIDE SEQUENCE [LARGE SCALE GENOMIC DNA]</scope>
</reference>